<dbReference type="Pfam" id="PF04127">
    <property type="entry name" value="DFP"/>
    <property type="match status" value="1"/>
</dbReference>
<feature type="domain" description="DNA/pantothenate metabolism flavoprotein C-terminal" evidence="1">
    <location>
        <begin position="4"/>
        <end position="105"/>
    </location>
</feature>
<dbReference type="EMBL" id="FOGZ01000027">
    <property type="protein sequence ID" value="SER99813.1"/>
    <property type="molecule type" value="Genomic_DNA"/>
</dbReference>
<keyword evidence="2" id="KW-0436">Ligase</keyword>
<evidence type="ECO:0000313" key="3">
    <source>
        <dbReference type="Proteomes" id="UP000198815"/>
    </source>
</evidence>
<evidence type="ECO:0000259" key="1">
    <source>
        <dbReference type="Pfam" id="PF04127"/>
    </source>
</evidence>
<dbReference type="Proteomes" id="UP000198815">
    <property type="component" value="Unassembled WGS sequence"/>
</dbReference>
<gene>
    <name evidence="2" type="ORF">SAMN05443377_1275</name>
</gene>
<dbReference type="GO" id="GO:0015937">
    <property type="term" value="P:coenzyme A biosynthetic process"/>
    <property type="evidence" value="ECO:0007669"/>
    <property type="project" value="UniProtKB-ARBA"/>
</dbReference>
<proteinExistence type="predicted"/>
<name>A0A1H9TSZ3_9ACTN</name>
<dbReference type="OrthoDB" id="9802554at2"/>
<reference evidence="2 3" key="1">
    <citation type="submission" date="2016-10" db="EMBL/GenBank/DDBJ databases">
        <authorList>
            <person name="de Groot N.N."/>
        </authorList>
    </citation>
    <scope>NUCLEOTIDE SEQUENCE [LARGE SCALE GENOMIC DNA]</scope>
    <source>
        <strain evidence="2 3">DSM 16859</strain>
    </source>
</reference>
<protein>
    <submittedName>
        <fullName evidence="2">Phosphopantothenate-cysteine ligase</fullName>
    </submittedName>
</protein>
<organism evidence="2 3">
    <name type="scientific">Propionibacterium cyclohexanicum</name>
    <dbReference type="NCBI Taxonomy" id="64702"/>
    <lineage>
        <taxon>Bacteria</taxon>
        <taxon>Bacillati</taxon>
        <taxon>Actinomycetota</taxon>
        <taxon>Actinomycetes</taxon>
        <taxon>Propionibacteriales</taxon>
        <taxon>Propionibacteriaceae</taxon>
        <taxon>Propionibacterium</taxon>
    </lineage>
</organism>
<keyword evidence="3" id="KW-1185">Reference proteome</keyword>
<accession>A0A1H9TSZ3</accession>
<dbReference type="InterPro" id="IPR035929">
    <property type="entry name" value="CoaB-like_sf"/>
</dbReference>
<evidence type="ECO:0000313" key="2">
    <source>
        <dbReference type="EMBL" id="SER99813.1"/>
    </source>
</evidence>
<dbReference type="AlphaFoldDB" id="A0A1H9TSZ3"/>
<dbReference type="Gene3D" id="3.40.50.10300">
    <property type="entry name" value="CoaB-like"/>
    <property type="match status" value="1"/>
</dbReference>
<dbReference type="STRING" id="64702.SAMN05443377_1275"/>
<dbReference type="RefSeq" id="WP_091971000.1">
    <property type="nucleotide sequence ID" value="NZ_FOGZ01000027.1"/>
</dbReference>
<dbReference type="InterPro" id="IPR007085">
    <property type="entry name" value="DNA/pantothenate-metab_flavo_C"/>
</dbReference>
<dbReference type="SUPFAM" id="SSF102645">
    <property type="entry name" value="CoaB-like"/>
    <property type="match status" value="1"/>
</dbReference>
<sequence>MPMRFVITAGGTTEPIDPVRKITNSASGQLGSLVAQRLVARAGEKIEAIHYVCERGSVVPKLDCVDLVEVRGVAQAEEALRDLLSRRPVDGVIHSMAVSDYAVSGVTSVHEIGVALSRLVDRWSSQGMPDESGRDEALVSVLAGASRPPSENEKMSSGIDDLVLLMRRTPKLIGMIKKLQPRTVLVGFKLLNRVSEEELLHVAASLKQANDCDFVLANDLATIGEGRHRGFLVGPDAGVARFETKAQIADGIAAAVIDRIEERLR</sequence>
<dbReference type="GO" id="GO:0016874">
    <property type="term" value="F:ligase activity"/>
    <property type="evidence" value="ECO:0007669"/>
    <property type="project" value="UniProtKB-KW"/>
</dbReference>